<reference evidence="1" key="1">
    <citation type="journal article" date="2015" name="Front. Microbiol.">
        <title>Combining genomic sequencing methods to explore viral diversity and reveal potential virus-host interactions.</title>
        <authorList>
            <person name="Chow C.E."/>
            <person name="Winget D.M."/>
            <person name="White R.A.III."/>
            <person name="Hallam S.J."/>
            <person name="Suttle C.A."/>
        </authorList>
    </citation>
    <scope>NUCLEOTIDE SEQUENCE</scope>
    <source>
        <strain evidence="1">Anoxic3_7</strain>
    </source>
</reference>
<name>A0A0F7L1I8_9VIRU</name>
<accession>A0A0F7L1I8</accession>
<protein>
    <submittedName>
        <fullName evidence="1">Uncharacterized protein</fullName>
    </submittedName>
</protein>
<dbReference type="EMBL" id="KR029582">
    <property type="protein sequence ID" value="AKH46404.1"/>
    <property type="molecule type" value="Genomic_DNA"/>
</dbReference>
<reference evidence="1" key="2">
    <citation type="submission" date="2015-03" db="EMBL/GenBank/DDBJ databases">
        <authorList>
            <person name="Chow C.-E.T."/>
            <person name="Winget D.M."/>
            <person name="White R.A.III."/>
            <person name="Hallam S.J."/>
            <person name="Suttle C.A."/>
        </authorList>
    </citation>
    <scope>NUCLEOTIDE SEQUENCE</scope>
    <source>
        <strain evidence="1">Anoxic3_7</strain>
    </source>
</reference>
<proteinExistence type="predicted"/>
<evidence type="ECO:0000313" key="1">
    <source>
        <dbReference type="EMBL" id="AKH46404.1"/>
    </source>
</evidence>
<sequence>MMCNVDCNLCDKECNCVYMDTWEQPFGLCKDHSSIFNGRLIELYSRMDGSPVNEINKAKNRLAKNFLKGAKANGKDRGLS</sequence>
<organism evidence="1">
    <name type="scientific">uncultured marine virus</name>
    <dbReference type="NCBI Taxonomy" id="186617"/>
    <lineage>
        <taxon>Viruses</taxon>
        <taxon>environmental samples</taxon>
    </lineage>
</organism>